<keyword evidence="4" id="KW-0812">Transmembrane</keyword>
<keyword evidence="4" id="KW-1133">Transmembrane helix</keyword>
<dbReference type="Pfam" id="PF12838">
    <property type="entry name" value="Fer4_7"/>
    <property type="match status" value="1"/>
</dbReference>
<reference evidence="6 7" key="1">
    <citation type="submission" date="2019-11" db="EMBL/GenBank/DDBJ databases">
        <title>Comparative genomics of hydrocarbon-degrading Desulfosarcina strains.</title>
        <authorList>
            <person name="Watanabe M."/>
            <person name="Kojima H."/>
            <person name="Fukui M."/>
        </authorList>
    </citation>
    <scope>NUCLEOTIDE SEQUENCE [LARGE SCALE GENOMIC DNA]</scope>
    <source>
        <strain evidence="6 7">PP31</strain>
    </source>
</reference>
<evidence type="ECO:0000256" key="4">
    <source>
        <dbReference type="SAM" id="Phobius"/>
    </source>
</evidence>
<dbReference type="InterPro" id="IPR017896">
    <property type="entry name" value="4Fe4S_Fe-S-bd"/>
</dbReference>
<protein>
    <recommendedName>
        <fullName evidence="5">4Fe-4S ferredoxin-type domain-containing protein</fullName>
    </recommendedName>
</protein>
<evidence type="ECO:0000256" key="3">
    <source>
        <dbReference type="ARBA" id="ARBA00023014"/>
    </source>
</evidence>
<proteinExistence type="predicted"/>
<dbReference type="OrthoDB" id="5421810at2"/>
<keyword evidence="7" id="KW-1185">Reference proteome</keyword>
<dbReference type="SUPFAM" id="SSF54862">
    <property type="entry name" value="4Fe-4S ferredoxins"/>
    <property type="match status" value="1"/>
</dbReference>
<dbReference type="GO" id="GO:0051536">
    <property type="term" value="F:iron-sulfur cluster binding"/>
    <property type="evidence" value="ECO:0007669"/>
    <property type="project" value="UniProtKB-KW"/>
</dbReference>
<keyword evidence="1" id="KW-0479">Metal-binding</keyword>
<dbReference type="PROSITE" id="PS51379">
    <property type="entry name" value="4FE4S_FER_2"/>
    <property type="match status" value="2"/>
</dbReference>
<keyword evidence="2" id="KW-0408">Iron</keyword>
<evidence type="ECO:0000256" key="1">
    <source>
        <dbReference type="ARBA" id="ARBA00022723"/>
    </source>
</evidence>
<feature type="domain" description="4Fe-4S ferredoxin-type" evidence="5">
    <location>
        <begin position="225"/>
        <end position="254"/>
    </location>
</feature>
<feature type="transmembrane region" description="Helical" evidence="4">
    <location>
        <begin position="291"/>
        <end position="314"/>
    </location>
</feature>
<keyword evidence="3" id="KW-0411">Iron-sulfur</keyword>
<evidence type="ECO:0000256" key="2">
    <source>
        <dbReference type="ARBA" id="ARBA00023004"/>
    </source>
</evidence>
<dbReference type="AlphaFoldDB" id="A0A5K7YXV8"/>
<feature type="domain" description="4Fe-4S ferredoxin-type" evidence="5">
    <location>
        <begin position="196"/>
        <end position="224"/>
    </location>
</feature>
<dbReference type="Gene3D" id="3.30.70.20">
    <property type="match status" value="1"/>
</dbReference>
<dbReference type="InterPro" id="IPR017900">
    <property type="entry name" value="4Fe4S_Fe_S_CS"/>
</dbReference>
<dbReference type="EMBL" id="AP021875">
    <property type="protein sequence ID" value="BBO74196.1"/>
    <property type="molecule type" value="Genomic_DNA"/>
</dbReference>
<dbReference type="GO" id="GO:0046872">
    <property type="term" value="F:metal ion binding"/>
    <property type="evidence" value="ECO:0007669"/>
    <property type="project" value="UniProtKB-KW"/>
</dbReference>
<evidence type="ECO:0000313" key="6">
    <source>
        <dbReference type="EMBL" id="BBO74196.1"/>
    </source>
</evidence>
<organism evidence="6 7">
    <name type="scientific">Desulfosarcina widdelii</name>
    <dbReference type="NCBI Taxonomy" id="947919"/>
    <lineage>
        <taxon>Bacteria</taxon>
        <taxon>Pseudomonadati</taxon>
        <taxon>Thermodesulfobacteriota</taxon>
        <taxon>Desulfobacteria</taxon>
        <taxon>Desulfobacterales</taxon>
        <taxon>Desulfosarcinaceae</taxon>
        <taxon>Desulfosarcina</taxon>
    </lineage>
</organism>
<evidence type="ECO:0000259" key="5">
    <source>
        <dbReference type="PROSITE" id="PS51379"/>
    </source>
</evidence>
<sequence>MSKRPEWWLYVLAKIWPITWKSARATQWPIVGGLVAKTALPLMSEKNFNVTHIPINKTISGPQSTYLPERVLEELIERSAHRVIIKRCTCRDERKCDNHSIELGCIQLGAGTEEIDPRIAHHVSKKQAIKHMHRCVEDGLVPMVGRVKVDNLIWGVKDRGRLLAVCFCCSCCCTVLNSGKYLPEEVARRIVRLKGLELTTDHQTCTLCKTCVDSCFMNALSIENGRIVRDDKKCKGCGLCVSLCPEKAISASIDSVDDAVEELQGRIRQRIDYESDFQTNEEQGMTSNKTFWILLMTGSIGLWALSVFGGQILFPESPLKAWGLFLALIVIHVSELPGTFKLGRELGLSPQRMLIKTMLYGFTWWVPLKKGIFDR</sequence>
<gene>
    <name evidence="6" type="ORF">DSCW_16130</name>
</gene>
<dbReference type="PROSITE" id="PS00198">
    <property type="entry name" value="4FE4S_FER_1"/>
    <property type="match status" value="1"/>
</dbReference>
<dbReference type="KEGG" id="dwd:DSCW_16130"/>
<evidence type="ECO:0000313" key="7">
    <source>
        <dbReference type="Proteomes" id="UP000427769"/>
    </source>
</evidence>
<dbReference type="Proteomes" id="UP000427769">
    <property type="component" value="Chromosome"/>
</dbReference>
<keyword evidence="4" id="KW-0472">Membrane</keyword>
<accession>A0A5K7YXV8</accession>
<name>A0A5K7YXV8_9BACT</name>